<evidence type="ECO:0000259" key="1">
    <source>
        <dbReference type="PROSITE" id="PS50097"/>
    </source>
</evidence>
<dbReference type="Gene3D" id="3.30.710.10">
    <property type="entry name" value="Potassium Channel Kv1.1, Chain A"/>
    <property type="match status" value="1"/>
</dbReference>
<dbReference type="AlphaFoldDB" id="J4GUR6"/>
<keyword evidence="3" id="KW-1185">Reference proteome</keyword>
<dbReference type="SUPFAM" id="SSF54695">
    <property type="entry name" value="POZ domain"/>
    <property type="match status" value="1"/>
</dbReference>
<evidence type="ECO:0000313" key="3">
    <source>
        <dbReference type="Proteomes" id="UP000006352"/>
    </source>
</evidence>
<dbReference type="InterPro" id="IPR011333">
    <property type="entry name" value="SKP1/BTB/POZ_sf"/>
</dbReference>
<evidence type="ECO:0000313" key="2">
    <source>
        <dbReference type="EMBL" id="CCM05135.1"/>
    </source>
</evidence>
<proteinExistence type="predicted"/>
<dbReference type="Pfam" id="PF00651">
    <property type="entry name" value="BTB"/>
    <property type="match status" value="1"/>
</dbReference>
<dbReference type="RefSeq" id="XP_012184418.1">
    <property type="nucleotide sequence ID" value="XM_012329028.1"/>
</dbReference>
<dbReference type="InParanoid" id="J4GUR6"/>
<dbReference type="PROSITE" id="PS50097">
    <property type="entry name" value="BTB"/>
    <property type="match status" value="1"/>
</dbReference>
<dbReference type="GeneID" id="24100046"/>
<protein>
    <recommendedName>
        <fullName evidence="1">BTB domain-containing protein</fullName>
    </recommendedName>
</protein>
<dbReference type="STRING" id="599839.J4GUR6"/>
<name>J4GUR6_9APHY</name>
<reference evidence="2 3" key="1">
    <citation type="journal article" date="2012" name="Appl. Environ. Microbiol.">
        <title>Short-read sequencing for genomic analysis of the brown rot fungus Fibroporia radiculosa.</title>
        <authorList>
            <person name="Tang J.D."/>
            <person name="Perkins A.D."/>
            <person name="Sonstegard T.S."/>
            <person name="Schroeder S.G."/>
            <person name="Burgess S.C."/>
            <person name="Diehl S.V."/>
        </authorList>
    </citation>
    <scope>NUCLEOTIDE SEQUENCE [LARGE SCALE GENOMIC DNA]</scope>
    <source>
        <strain evidence="2 3">TFFH 294</strain>
    </source>
</reference>
<gene>
    <name evidence="2" type="ORF">FIBRA_07343</name>
</gene>
<dbReference type="EMBL" id="HE797180">
    <property type="protein sequence ID" value="CCM05135.1"/>
    <property type="molecule type" value="Genomic_DNA"/>
</dbReference>
<dbReference type="CDD" id="cd18186">
    <property type="entry name" value="BTB_POZ_ZBTB_KLHL-like"/>
    <property type="match status" value="1"/>
</dbReference>
<organism evidence="2 3">
    <name type="scientific">Fibroporia radiculosa</name>
    <dbReference type="NCBI Taxonomy" id="599839"/>
    <lineage>
        <taxon>Eukaryota</taxon>
        <taxon>Fungi</taxon>
        <taxon>Dikarya</taxon>
        <taxon>Basidiomycota</taxon>
        <taxon>Agaricomycotina</taxon>
        <taxon>Agaricomycetes</taxon>
        <taxon>Polyporales</taxon>
        <taxon>Fibroporiaceae</taxon>
        <taxon>Fibroporia</taxon>
    </lineage>
</organism>
<dbReference type="Proteomes" id="UP000006352">
    <property type="component" value="Unassembled WGS sequence"/>
</dbReference>
<dbReference type="OrthoDB" id="3249359at2759"/>
<sequence length="348" mass="38900">MSFTTFWCRVLPRFYAPFVVMSTLNLTNGGAILDDGGGYSRHSAHEIIQPHPRYWLSDGSLIVRTQGHAFKIHRTLLHRHSPVLAALSTSQEANCDSMHGCPLVYIPDERGVSSADFEALLAHLYHDTPIDSDAPFSHLAAVLRASSKEQLDFPSIHELVRRRLGKLIPSELEALLKASVEQPDEALTLAVEYDIDSIKKSLFYVLATHADLDHDEPDGMLPVPDAPVDSTPSQPRFNLSPALTRRCQALLDELVAHFTPILFTVATAHHMACTDIFAETWMPLVIQPALESSGLCRPLETLQTIIELDWAAHGLCEECVRDKREEWRGEQKAIWDRMDGWLALTVKA</sequence>
<feature type="domain" description="BTB" evidence="1">
    <location>
        <begin position="57"/>
        <end position="125"/>
    </location>
</feature>
<dbReference type="InterPro" id="IPR000210">
    <property type="entry name" value="BTB/POZ_dom"/>
</dbReference>
<accession>J4GUR6</accession>
<dbReference type="HOGENOM" id="CLU_048296_2_0_1"/>